<dbReference type="Proteomes" id="UP001630969">
    <property type="component" value="Unassembled WGS sequence"/>
</dbReference>
<keyword evidence="2" id="KW-1185">Reference proteome</keyword>
<evidence type="ECO:0000313" key="1">
    <source>
        <dbReference type="EMBL" id="MFM4893964.1"/>
    </source>
</evidence>
<dbReference type="EMBL" id="JBGXBU010000005">
    <property type="protein sequence ID" value="MFM4893964.1"/>
    <property type="molecule type" value="Genomic_DNA"/>
</dbReference>
<evidence type="ECO:0000313" key="2">
    <source>
        <dbReference type="Proteomes" id="UP001630969"/>
    </source>
</evidence>
<dbReference type="RefSeq" id="WP_194759457.1">
    <property type="nucleotide sequence ID" value="NZ_JBGXBU010000005.1"/>
</dbReference>
<protein>
    <submittedName>
        <fullName evidence="1">Uncharacterized protein</fullName>
    </submittedName>
</protein>
<comment type="caution">
    <text evidence="1">The sequence shown here is derived from an EMBL/GenBank/DDBJ whole genome shotgun (WGS) entry which is preliminary data.</text>
</comment>
<name>A0ABW9GTM1_9GAMM</name>
<dbReference type="GeneID" id="97221014"/>
<sequence length="476" mass="52533">MNLRQIADLAVARLGLPIPMAKLATIQAVAQALDSDDTALVFAEALADWVSTRELESQCLEAICPLLIATPKPEVIALIRQAIGRPSVASDALFSLVTGSPTLIASWTGCHSGSATSFSKLDEEESQLRSGTFIPRFFSHQLKRLESQSGRPFIRQWAFEFKVLSDRCGGNGDGDLNYFLSSDRQTGGQFVAYRSHLARSAFLRTLAFAVQNWGMPVTIASSVSESAFPAEPIFLRLPSQSAPVWAQKVQSGTASEAEDAPAFAKGLIEKVEAELNEKLMHCSFAVVDEPRCHVEFEVFAIAKARDDLDAVQVIRFYEYLLGKVTPDRNSLGIFISPDLGHEGLEHLGFTPLLIPLIGSHVGYLQSDLVSRVPYVPVSSKGLTNLELVPMQEGAVFRSCGRNVGSWSWWHWNWKPASLRHQPSPTACYTSLDQDAARQLVEPLGGRMEYVWQITTWTRESDYGIWAETKRSGHYKG</sequence>
<proteinExistence type="predicted"/>
<reference evidence="1 2" key="1">
    <citation type="submission" date="2024-09" db="EMBL/GenBank/DDBJ databases">
        <title>Aeromonas strains Genome sequencing and assembly.</title>
        <authorList>
            <person name="Hu X."/>
            <person name="Tang B."/>
        </authorList>
    </citation>
    <scope>NUCLEOTIDE SEQUENCE [LARGE SCALE GENOMIC DNA]</scope>
    <source>
        <strain evidence="1 2">NB23SCDHY001</strain>
    </source>
</reference>
<gene>
    <name evidence="1" type="ORF">ACEUDJ_13965</name>
</gene>
<organism evidence="1 2">
    <name type="scientific">Aeromonas bivalvium</name>
    <dbReference type="NCBI Taxonomy" id="440079"/>
    <lineage>
        <taxon>Bacteria</taxon>
        <taxon>Pseudomonadati</taxon>
        <taxon>Pseudomonadota</taxon>
        <taxon>Gammaproteobacteria</taxon>
        <taxon>Aeromonadales</taxon>
        <taxon>Aeromonadaceae</taxon>
        <taxon>Aeromonas</taxon>
    </lineage>
</organism>
<accession>A0ABW9GTM1</accession>